<dbReference type="PROSITE" id="PS01282">
    <property type="entry name" value="BIR_REPEAT_1"/>
    <property type="match status" value="1"/>
</dbReference>
<dbReference type="Gene3D" id="1.10.1170.10">
    <property type="entry name" value="Inhibitor Of Apoptosis Protein (2mihbC-IAP-1), Chain A"/>
    <property type="match status" value="2"/>
</dbReference>
<dbReference type="Pfam" id="PF00653">
    <property type="entry name" value="BIR"/>
    <property type="match status" value="2"/>
</dbReference>
<dbReference type="OrthoDB" id="9255at10239"/>
<dbReference type="InterPro" id="IPR013083">
    <property type="entry name" value="Znf_RING/FYVE/PHD"/>
</dbReference>
<dbReference type="CDD" id="cd00022">
    <property type="entry name" value="BIR"/>
    <property type="match status" value="2"/>
</dbReference>
<feature type="compositionally biased region" description="Basic and acidic residues" evidence="3">
    <location>
        <begin position="305"/>
        <end position="336"/>
    </location>
</feature>
<dbReference type="GO" id="GO:0031398">
    <property type="term" value="P:positive regulation of protein ubiquitination"/>
    <property type="evidence" value="ECO:0007669"/>
    <property type="project" value="TreeGrafter"/>
</dbReference>
<dbReference type="Proteomes" id="UP000204293">
    <property type="component" value="Segment"/>
</dbReference>
<keyword evidence="2" id="KW-0862">Zinc</keyword>
<dbReference type="GO" id="GO:0008270">
    <property type="term" value="F:zinc ion binding"/>
    <property type="evidence" value="ECO:0007669"/>
    <property type="project" value="UniProtKB-KW"/>
</dbReference>
<dbReference type="PROSITE" id="PS50089">
    <property type="entry name" value="ZF_RING_2"/>
    <property type="match status" value="1"/>
</dbReference>
<evidence type="ECO:0000256" key="1">
    <source>
        <dbReference type="ARBA" id="ARBA00022703"/>
    </source>
</evidence>
<dbReference type="GO" id="GO:0090263">
    <property type="term" value="P:positive regulation of canonical Wnt signaling pathway"/>
    <property type="evidence" value="ECO:0007669"/>
    <property type="project" value="TreeGrafter"/>
</dbReference>
<evidence type="ECO:0000313" key="6">
    <source>
        <dbReference type="Proteomes" id="UP000204293"/>
    </source>
</evidence>
<proteinExistence type="predicted"/>
<protein>
    <submittedName>
        <fullName evidence="5">IAP</fullName>
    </submittedName>
</protein>
<dbReference type="Pfam" id="PF13920">
    <property type="entry name" value="zf-C3HC4_3"/>
    <property type="match status" value="1"/>
</dbReference>
<dbReference type="EMBL" id="KX151395">
    <property type="protein sequence ID" value="APO13965.1"/>
    <property type="molecule type" value="Genomic_DNA"/>
</dbReference>
<keyword evidence="2" id="KW-0863">Zinc-finger</keyword>
<dbReference type="GO" id="GO:0051726">
    <property type="term" value="P:regulation of cell cycle"/>
    <property type="evidence" value="ECO:0007669"/>
    <property type="project" value="TreeGrafter"/>
</dbReference>
<dbReference type="SMART" id="SM00238">
    <property type="entry name" value="BIR"/>
    <property type="match status" value="2"/>
</dbReference>
<dbReference type="InterPro" id="IPR050784">
    <property type="entry name" value="IAP"/>
</dbReference>
<dbReference type="FunFam" id="1.10.1170.10:FF:000003">
    <property type="entry name" value="E3 ubiquitin-protein ligase XIAP"/>
    <property type="match status" value="1"/>
</dbReference>
<dbReference type="Gene3D" id="3.30.40.10">
    <property type="entry name" value="Zinc/RING finger domain, C3HC4 (zinc finger)"/>
    <property type="match status" value="1"/>
</dbReference>
<evidence type="ECO:0000256" key="3">
    <source>
        <dbReference type="SAM" id="MobiDB-lite"/>
    </source>
</evidence>
<dbReference type="InterPro" id="IPR001841">
    <property type="entry name" value="Znf_RING"/>
</dbReference>
<dbReference type="GeneID" id="30685085"/>
<name>A0A1L5JGR3_9BBAC</name>
<feature type="domain" description="RING-type" evidence="4">
    <location>
        <begin position="351"/>
        <end position="387"/>
    </location>
</feature>
<dbReference type="GO" id="GO:0043027">
    <property type="term" value="F:cysteine-type endopeptidase inhibitor activity involved in apoptotic process"/>
    <property type="evidence" value="ECO:0007669"/>
    <property type="project" value="TreeGrafter"/>
</dbReference>
<accession>A0A1L5JGR3</accession>
<feature type="region of interest" description="Disordered" evidence="3">
    <location>
        <begin position="292"/>
        <end position="344"/>
    </location>
</feature>
<dbReference type="PROSITE" id="PS50143">
    <property type="entry name" value="BIR_REPEAT_2"/>
    <property type="match status" value="2"/>
</dbReference>
<evidence type="ECO:0000256" key="2">
    <source>
        <dbReference type="PROSITE-ProRule" id="PRU00175"/>
    </source>
</evidence>
<dbReference type="KEGG" id="vg:30685085"/>
<evidence type="ECO:0000259" key="4">
    <source>
        <dbReference type="PROSITE" id="PS50089"/>
    </source>
</evidence>
<feature type="compositionally biased region" description="Acidic residues" evidence="3">
    <location>
        <begin position="97"/>
        <end position="111"/>
    </location>
</feature>
<sequence length="399" mass="44601">MNSEENRLRSFQKWPGPPVLIPKLANAGFYAAPRNVNDDNVRCAYCNAELFMWRAHDDPLEDHKRDSPNCPFLVDPNAASIVPEGRDECGIYNTVLEESDESSDESSDECEMSNTPEVERSTERRNVLEISSPVQRNDDCGAWELDPGAREPDSLMIYNSNYATVASRIKSYELWPMSMPQSPQVMADAGFYYTGRGDKVICYHCGGGAFKWMHNDDPWEQHALWFPTCTYVKKMKGKKFIESVAKNHQGESILAKNHQGESMQVMKKNKIRSEFFPKVAGLLAACATAGKGEEAGNKPAASGESSREELHQEEAGKKEKSNENQKESDPEQESRPGESCPSHDSAGDPLCVVCYDQKRNICLVPCYHVSLCCQCALSLTDQKCPICCGTFTDVVKVYM</sequence>
<dbReference type="InterPro" id="IPR001370">
    <property type="entry name" value="BIR_rpt"/>
</dbReference>
<organism evidence="5 6">
    <name type="scientific">Plodia interpunctella granulovirus</name>
    <dbReference type="NCBI Taxonomy" id="262175"/>
    <lineage>
        <taxon>Viruses</taxon>
        <taxon>Viruses incertae sedis</taxon>
        <taxon>Naldaviricetes</taxon>
        <taxon>Lefavirales</taxon>
        <taxon>Baculoviridae</taxon>
        <taxon>Betabaculovirus</taxon>
        <taxon>Betabaculovirus plinterpunctellae</taxon>
    </lineage>
</organism>
<reference evidence="5 6" key="1">
    <citation type="submission" date="2016-04" db="EMBL/GenBank/DDBJ databases">
        <title>Sequence analysis of the Plodia interpunctella granulovirus genome: Discovery of an unusual inhibitor-of-apoptosis (IAP) gene.</title>
        <authorList>
            <person name="Harrison R.L."/>
            <person name="Rowley D.L."/>
            <person name="Funk C.J."/>
        </authorList>
    </citation>
    <scope>NUCLEOTIDE SEQUENCE [LARGE SCALE GENOMIC DNA]</scope>
    <source>
        <strain evidence="5">Cambridge</strain>
    </source>
</reference>
<feature type="region of interest" description="Disordered" evidence="3">
    <location>
        <begin position="97"/>
        <end position="124"/>
    </location>
</feature>
<evidence type="ECO:0000313" key="5">
    <source>
        <dbReference type="EMBL" id="APO13965.1"/>
    </source>
</evidence>
<dbReference type="PANTHER" id="PTHR10044:SF139">
    <property type="entry name" value="DEATH-ASSOCIATED INHIBITOR OF APOPTOSIS 2"/>
    <property type="match status" value="1"/>
</dbReference>
<dbReference type="RefSeq" id="YP_009330213.1">
    <property type="nucleotide sequence ID" value="NC_032255.1"/>
</dbReference>
<keyword evidence="1" id="KW-0053">Apoptosis</keyword>
<dbReference type="GO" id="GO:0061630">
    <property type="term" value="F:ubiquitin protein ligase activity"/>
    <property type="evidence" value="ECO:0007669"/>
    <property type="project" value="TreeGrafter"/>
</dbReference>
<keyword evidence="2" id="KW-0479">Metal-binding</keyword>
<dbReference type="SUPFAM" id="SSF57924">
    <property type="entry name" value="Inhibitor of apoptosis (IAP) repeat"/>
    <property type="match status" value="2"/>
</dbReference>
<dbReference type="PANTHER" id="PTHR10044">
    <property type="entry name" value="INHIBITOR OF APOPTOSIS"/>
    <property type="match status" value="1"/>
</dbReference>
<keyword evidence="6" id="KW-1185">Reference proteome</keyword>